<name>A0A2K3KJ14_TRIPR</name>
<proteinExistence type="predicted"/>
<organism evidence="2 3">
    <name type="scientific">Trifolium pratense</name>
    <name type="common">Red clover</name>
    <dbReference type="NCBI Taxonomy" id="57577"/>
    <lineage>
        <taxon>Eukaryota</taxon>
        <taxon>Viridiplantae</taxon>
        <taxon>Streptophyta</taxon>
        <taxon>Embryophyta</taxon>
        <taxon>Tracheophyta</taxon>
        <taxon>Spermatophyta</taxon>
        <taxon>Magnoliopsida</taxon>
        <taxon>eudicotyledons</taxon>
        <taxon>Gunneridae</taxon>
        <taxon>Pentapetalae</taxon>
        <taxon>rosids</taxon>
        <taxon>fabids</taxon>
        <taxon>Fabales</taxon>
        <taxon>Fabaceae</taxon>
        <taxon>Papilionoideae</taxon>
        <taxon>50 kb inversion clade</taxon>
        <taxon>NPAAA clade</taxon>
        <taxon>Hologalegina</taxon>
        <taxon>IRL clade</taxon>
        <taxon>Trifolieae</taxon>
        <taxon>Trifolium</taxon>
    </lineage>
</organism>
<evidence type="ECO:0000313" key="2">
    <source>
        <dbReference type="EMBL" id="PNX66275.1"/>
    </source>
</evidence>
<protein>
    <submittedName>
        <fullName evidence="2">UDP-galactose:fucoside alpha-3-galactosyltransferase</fullName>
    </submittedName>
</protein>
<dbReference type="GO" id="GO:0016757">
    <property type="term" value="F:glycosyltransferase activity"/>
    <property type="evidence" value="ECO:0007669"/>
    <property type="project" value="UniProtKB-KW"/>
</dbReference>
<keyword evidence="2" id="KW-0808">Transferase</keyword>
<dbReference type="Proteomes" id="UP000236291">
    <property type="component" value="Unassembled WGS sequence"/>
</dbReference>
<accession>A0A2K3KJ14</accession>
<keyword evidence="2" id="KW-0328">Glycosyltransferase</keyword>
<reference evidence="2 3" key="2">
    <citation type="journal article" date="2017" name="Front. Plant Sci.">
        <title>Gene Classification and Mining of Molecular Markers Useful in Red Clover (Trifolium pratense) Breeding.</title>
        <authorList>
            <person name="Istvanek J."/>
            <person name="Dluhosova J."/>
            <person name="Dluhos P."/>
            <person name="Patkova L."/>
            <person name="Nedelnik J."/>
            <person name="Repkova J."/>
        </authorList>
    </citation>
    <scope>NUCLEOTIDE SEQUENCE [LARGE SCALE GENOMIC DNA]</scope>
    <source>
        <strain evidence="3">cv. Tatra</strain>
        <tissue evidence="2">Young leaves</tissue>
    </source>
</reference>
<evidence type="ECO:0000313" key="3">
    <source>
        <dbReference type="Proteomes" id="UP000236291"/>
    </source>
</evidence>
<evidence type="ECO:0000256" key="1">
    <source>
        <dbReference type="SAM" id="MobiDB-lite"/>
    </source>
</evidence>
<dbReference type="ExpressionAtlas" id="A0A2K3KJ14">
    <property type="expression patterns" value="baseline"/>
</dbReference>
<feature type="non-terminal residue" evidence="2">
    <location>
        <position position="1"/>
    </location>
</feature>
<dbReference type="AlphaFoldDB" id="A0A2K3KJ14"/>
<dbReference type="EMBL" id="ASHM01191302">
    <property type="protein sequence ID" value="PNX66275.1"/>
    <property type="molecule type" value="Genomic_DNA"/>
</dbReference>
<reference evidence="2 3" key="1">
    <citation type="journal article" date="2014" name="Am. J. Bot.">
        <title>Genome assembly and annotation for red clover (Trifolium pratense; Fabaceae).</title>
        <authorList>
            <person name="Istvanek J."/>
            <person name="Jaros M."/>
            <person name="Krenek A."/>
            <person name="Repkova J."/>
        </authorList>
    </citation>
    <scope>NUCLEOTIDE SEQUENCE [LARGE SCALE GENOMIC DNA]</scope>
    <source>
        <strain evidence="3">cv. Tatra</strain>
        <tissue evidence="2">Young leaves</tissue>
    </source>
</reference>
<comment type="caution">
    <text evidence="2">The sequence shown here is derived from an EMBL/GenBank/DDBJ whole genome shotgun (WGS) entry which is preliminary data.</text>
</comment>
<gene>
    <name evidence="2" type="ORF">L195_g062982</name>
</gene>
<feature type="compositionally biased region" description="Pro residues" evidence="1">
    <location>
        <begin position="22"/>
        <end position="32"/>
    </location>
</feature>
<feature type="region of interest" description="Disordered" evidence="1">
    <location>
        <begin position="1"/>
        <end position="33"/>
    </location>
</feature>
<sequence length="60" mass="6148">QHNPSITTPGHVAAPYGRFPGPGHPPTIPPNGAPYSLSTVATIHPTSAFSADTYRVSGVP</sequence>